<evidence type="ECO:0000256" key="14">
    <source>
        <dbReference type="ARBA" id="ARBA00025766"/>
    </source>
</evidence>
<dbReference type="GO" id="GO:0051301">
    <property type="term" value="P:cell division"/>
    <property type="evidence" value="ECO:0007669"/>
    <property type="project" value="UniProtKB-UniRule"/>
</dbReference>
<dbReference type="Pfam" id="PF06113">
    <property type="entry name" value="BRE"/>
    <property type="match status" value="1"/>
</dbReference>
<evidence type="ECO:0000256" key="1">
    <source>
        <dbReference type="ARBA" id="ARBA00004123"/>
    </source>
</evidence>
<keyword evidence="7 15" id="KW-0227">DNA damage</keyword>
<evidence type="ECO:0000256" key="2">
    <source>
        <dbReference type="ARBA" id="ARBA00019438"/>
    </source>
</evidence>
<keyword evidence="11 15" id="KW-0234">DNA repair</keyword>
<dbReference type="GO" id="GO:0010212">
    <property type="term" value="P:response to ionizing radiation"/>
    <property type="evidence" value="ECO:0007669"/>
    <property type="project" value="UniProtKB-UniRule"/>
</dbReference>
<dbReference type="GO" id="GO:0007095">
    <property type="term" value="P:mitotic G2 DNA damage checkpoint signaling"/>
    <property type="evidence" value="ECO:0007669"/>
    <property type="project" value="UniProtKB-UniRule"/>
</dbReference>
<organism evidence="16">
    <name type="scientific">Photinus pyralis</name>
    <name type="common">Common eastern firefly</name>
    <name type="synonym">Lampyris pyralis</name>
    <dbReference type="NCBI Taxonomy" id="7054"/>
    <lineage>
        <taxon>Eukaryota</taxon>
        <taxon>Metazoa</taxon>
        <taxon>Ecdysozoa</taxon>
        <taxon>Arthropoda</taxon>
        <taxon>Hexapoda</taxon>
        <taxon>Insecta</taxon>
        <taxon>Pterygota</taxon>
        <taxon>Neoptera</taxon>
        <taxon>Endopterygota</taxon>
        <taxon>Coleoptera</taxon>
        <taxon>Polyphaga</taxon>
        <taxon>Elateriformia</taxon>
        <taxon>Elateroidea</taxon>
        <taxon>Lampyridae</taxon>
        <taxon>Lampyrinae</taxon>
        <taxon>Photinus</taxon>
    </lineage>
</organism>
<dbReference type="GO" id="GO:0005737">
    <property type="term" value="C:cytoplasm"/>
    <property type="evidence" value="ECO:0007669"/>
    <property type="project" value="UniProtKB-SubCell"/>
</dbReference>
<reference evidence="17 18" key="2">
    <citation type="journal article" date="2018" name="Elife">
        <title>Firefly genomes illuminate parallel origins of bioluminescence in beetles.</title>
        <authorList>
            <person name="Fallon T.R."/>
            <person name="Lower S.E."/>
            <person name="Chang C.H."/>
            <person name="Bessho-Uehara M."/>
            <person name="Martin G.J."/>
            <person name="Bewick A.J."/>
            <person name="Behringer M."/>
            <person name="Debat H.J."/>
            <person name="Wong I."/>
            <person name="Day J.C."/>
            <person name="Suvorov A."/>
            <person name="Silva C.J."/>
            <person name="Stanger-Hall K.F."/>
            <person name="Hall D.W."/>
            <person name="Schmitz R.J."/>
            <person name="Nelson D.R."/>
            <person name="Lewis S.M."/>
            <person name="Shigenobu S."/>
            <person name="Bybee S.M."/>
            <person name="Larracuente A.M."/>
            <person name="Oba Y."/>
            <person name="Weng J.K."/>
        </authorList>
    </citation>
    <scope>NUCLEOTIDE SEQUENCE [LARGE SCALE GENOMIC DNA]</scope>
    <source>
        <strain evidence="17">1611_PpyrPB1</strain>
        <tissue evidence="17">Whole body</tissue>
    </source>
</reference>
<comment type="similarity">
    <text evidence="14 15">Belongs to the BABAM2 family.</text>
</comment>
<keyword evidence="12 15" id="KW-0539">Nucleus</keyword>
<protein>
    <recommendedName>
        <fullName evidence="2 15">BRISC and BRCA1-A complex member 2</fullName>
    </recommendedName>
</protein>
<comment type="function">
    <text evidence="15">May play a role in homeostasis or cellular differentiation in cells of neural, epithelial and germline origins. May also act as a death receptor-associated anti-apoptotic protein, which inhibits the mitochondrial apoptotic pathway.</text>
</comment>
<keyword evidence="8 15" id="KW-0498">Mitosis</keyword>
<keyword evidence="10 15" id="KW-0156">Chromatin regulator</keyword>
<accession>A0A1Y1NFG9</accession>
<dbReference type="GO" id="GO:0070531">
    <property type="term" value="C:BRCA1-A complex"/>
    <property type="evidence" value="ECO:0007669"/>
    <property type="project" value="UniProtKB-UniRule"/>
</dbReference>
<evidence type="ECO:0000313" key="18">
    <source>
        <dbReference type="Proteomes" id="UP000327044"/>
    </source>
</evidence>
<reference evidence="16" key="1">
    <citation type="journal article" date="2016" name="Sci. Rep.">
        <title>Molecular characterization of firefly nuptial gifts: a multi-omics approach sheds light on postcopulatory sexual selection.</title>
        <authorList>
            <person name="Al-Wathiqui N."/>
            <person name="Fallon T.R."/>
            <person name="South A."/>
            <person name="Weng J.K."/>
            <person name="Lewis S.M."/>
        </authorList>
    </citation>
    <scope>NUCLEOTIDE SEQUENCE</scope>
</reference>
<evidence type="ECO:0000256" key="3">
    <source>
        <dbReference type="ARBA" id="ARBA00022490"/>
    </source>
</evidence>
<keyword evidence="6" id="KW-0677">Repeat</keyword>
<reference evidence="17" key="3">
    <citation type="submission" date="2019-08" db="EMBL/GenBank/DDBJ databases">
        <authorList>
            <consortium name="Photinus pyralis genome working group"/>
            <person name="Fallon T.R."/>
            <person name="Sander Lower S.E."/>
            <person name="Weng J.-K."/>
        </authorList>
    </citation>
    <scope>NUCLEOTIDE SEQUENCE</scope>
    <source>
        <strain evidence="17">1611_PpyrPB1</strain>
        <tissue evidence="17">Whole body</tissue>
    </source>
</reference>
<evidence type="ECO:0000256" key="13">
    <source>
        <dbReference type="ARBA" id="ARBA00023306"/>
    </source>
</evidence>
<evidence type="ECO:0000256" key="5">
    <source>
        <dbReference type="ARBA" id="ARBA00022703"/>
    </source>
</evidence>
<dbReference type="GO" id="GO:0070552">
    <property type="term" value="C:BRISC complex"/>
    <property type="evidence" value="ECO:0007669"/>
    <property type="project" value="UniProtKB-UniRule"/>
</dbReference>
<sequence>MNIELTLNPILPAFSPIIREIIRNTLTDLDFGISGQPLRINAGSTKMSPNEYMEKYIDSFKLEIPYAGKTLEWEVIFQEEDFAYAPDFNFINDSFLSDPDVNVINDHVPSLSKWNVADNKCFNRVIREFLVLYKELQLLKFQTETCYSRLSSEYDDLLKNSSLSNTDVELYIDTAGAVHILMPILVDFTCIPPYVQEQKGSGECLNPHKDIAKLKISFSKPEYSKIQSTLQLTPRLEQVIGSATNLRIPVYKKDTTLSAYVTEITKLLKNRVTFLADHYRMKNDFITTLIAECGLNIVEYDNILFSKATLLFNVNEVYALVIICLGDKFPQEKPKLTLNSIYYLKNDKPYSQILDAYPYSPRWKCDEIIKRLLIYLQEQIPKFHAVAQQNFSI</sequence>
<dbReference type="GO" id="GO:0006302">
    <property type="term" value="P:double-strand break repair"/>
    <property type="evidence" value="ECO:0007669"/>
    <property type="project" value="UniProtKB-UniRule"/>
</dbReference>
<dbReference type="GO" id="GO:0031593">
    <property type="term" value="F:polyubiquitin modification-dependent protein binding"/>
    <property type="evidence" value="ECO:0007669"/>
    <property type="project" value="UniProtKB-UniRule"/>
</dbReference>
<dbReference type="PANTHER" id="PTHR15189:SF7">
    <property type="entry name" value="BRISC AND BRCA1-A COMPLEX MEMBER 2"/>
    <property type="match status" value="1"/>
</dbReference>
<evidence type="ECO:0000256" key="8">
    <source>
        <dbReference type="ARBA" id="ARBA00022776"/>
    </source>
</evidence>
<dbReference type="OrthoDB" id="538811at2759"/>
<evidence type="ECO:0000256" key="7">
    <source>
        <dbReference type="ARBA" id="ARBA00022763"/>
    </source>
</evidence>
<evidence type="ECO:0000256" key="15">
    <source>
        <dbReference type="RuleBase" id="RU368019"/>
    </source>
</evidence>
<dbReference type="InParanoid" id="A0A1Y1NFG9"/>
<dbReference type="EMBL" id="GEZM01007121">
    <property type="protein sequence ID" value="JAV95365.1"/>
    <property type="molecule type" value="Transcribed_RNA"/>
</dbReference>
<evidence type="ECO:0000256" key="10">
    <source>
        <dbReference type="ARBA" id="ARBA00022853"/>
    </source>
</evidence>
<evidence type="ECO:0000313" key="16">
    <source>
        <dbReference type="EMBL" id="JAV95365.1"/>
    </source>
</evidence>
<dbReference type="InterPro" id="IPR010358">
    <property type="entry name" value="BRE"/>
</dbReference>
<gene>
    <name evidence="17" type="ORF">PPYR_06177</name>
</gene>
<evidence type="ECO:0000256" key="6">
    <source>
        <dbReference type="ARBA" id="ARBA00022737"/>
    </source>
</evidence>
<proteinExistence type="inferred from homology"/>
<evidence type="ECO:0000256" key="12">
    <source>
        <dbReference type="ARBA" id="ARBA00023242"/>
    </source>
</evidence>
<dbReference type="EMBL" id="VVIM01000004">
    <property type="protein sequence ID" value="KAB0800437.1"/>
    <property type="molecule type" value="Genomic_DNA"/>
</dbReference>
<keyword evidence="9 15" id="KW-0833">Ubl conjugation pathway</keyword>
<dbReference type="AlphaFoldDB" id="A0A1Y1NFG9"/>
<name>A0A1Y1NFG9_PHOPY</name>
<comment type="subcellular location">
    <subcellularLocation>
        <location evidence="15">Cytoplasm</location>
    </subcellularLocation>
    <subcellularLocation>
        <location evidence="1 15">Nucleus</location>
    </subcellularLocation>
    <text evidence="15">Localizes at sites of DNA damage at double-strand breaks (DSBs).</text>
</comment>
<dbReference type="CDD" id="cd23665">
    <property type="entry name" value="BRE-like_insects"/>
    <property type="match status" value="1"/>
</dbReference>
<evidence type="ECO:0000256" key="11">
    <source>
        <dbReference type="ARBA" id="ARBA00023204"/>
    </source>
</evidence>
<keyword evidence="18" id="KW-1185">Reference proteome</keyword>
<comment type="domain">
    <text evidence="15">Contains 2 ubiquitin-conjugating enzyme family-like (UEV-like) regions. These regions lack the critical Cys residues required for ubiquitination but retain the ability to bind ubiquitin.</text>
</comment>
<dbReference type="Proteomes" id="UP000327044">
    <property type="component" value="Unassembled WGS sequence"/>
</dbReference>
<evidence type="ECO:0000256" key="4">
    <source>
        <dbReference type="ARBA" id="ARBA00022618"/>
    </source>
</evidence>
<dbReference type="GO" id="GO:0045739">
    <property type="term" value="P:positive regulation of DNA repair"/>
    <property type="evidence" value="ECO:0007669"/>
    <property type="project" value="UniProtKB-UniRule"/>
</dbReference>
<keyword evidence="4 15" id="KW-0132">Cell division</keyword>
<keyword evidence="5 15" id="KW-0053">Apoptosis</keyword>
<dbReference type="PANTHER" id="PTHR15189">
    <property type="entry name" value="BRISC AND BRCA1-A COMPLEX MEMBER 2"/>
    <property type="match status" value="1"/>
</dbReference>
<keyword evidence="3 15" id="KW-0963">Cytoplasm</keyword>
<dbReference type="GO" id="GO:0006915">
    <property type="term" value="P:apoptotic process"/>
    <property type="evidence" value="ECO:0007669"/>
    <property type="project" value="UniProtKB-UniRule"/>
</dbReference>
<evidence type="ECO:0000256" key="9">
    <source>
        <dbReference type="ARBA" id="ARBA00022786"/>
    </source>
</evidence>
<comment type="subunit">
    <text evidence="15">Component of the ARISC complex. Component of the BRCA1-A complex. Component of the BRISC complex. Binds polyubiquitin.</text>
</comment>
<dbReference type="GO" id="GO:0006325">
    <property type="term" value="P:chromatin organization"/>
    <property type="evidence" value="ECO:0007669"/>
    <property type="project" value="UniProtKB-UniRule"/>
</dbReference>
<keyword evidence="13 15" id="KW-0131">Cell cycle</keyword>
<evidence type="ECO:0000313" key="17">
    <source>
        <dbReference type="EMBL" id="KAB0800437.1"/>
    </source>
</evidence>